<proteinExistence type="predicted"/>
<evidence type="ECO:0000259" key="2">
    <source>
        <dbReference type="Pfam" id="PF03732"/>
    </source>
</evidence>
<keyword evidence="1" id="KW-0472">Membrane</keyword>
<sequence length="349" mass="40543">MCYFFYLFYFCFNLFLLQLQFYITLPFYITNCNRRKNYLNHLYHRINRIIVDDDNKKQLDNCISQYRSYSELFKSVQDKGTDLLISPGCTESTSSTPPMNITVTCDRGSSTDLGRLKYDGKSCVRSFIQRFTEFCDARSISEAKALSFATEVFTGDALHWYRSVKDRISNWSELINLLRQDFDQLDYDYRLLSEIRARTQGESENITIYLSIMSGLFSRLARTLTDDDKLEIILHNIRPCYASTLASANEIKSLDSLQALCRNYETIQARLANFHEPSAATPNTLAPEFAYNGNKNNAQKAKILYFVLNAVRKCWLSMWSSLAKVLGLRRFYWFLRKMASQDFALIVAS</sequence>
<name>A0ABD0S8A2_LOXSC</name>
<evidence type="ECO:0000313" key="4">
    <source>
        <dbReference type="Proteomes" id="UP001549921"/>
    </source>
</evidence>
<dbReference type="Proteomes" id="UP001549921">
    <property type="component" value="Unassembled WGS sequence"/>
</dbReference>
<keyword evidence="1" id="KW-1133">Transmembrane helix</keyword>
<keyword evidence="1" id="KW-0812">Transmembrane</keyword>
<gene>
    <name evidence="3" type="ORF">ABMA28_011056</name>
</gene>
<dbReference type="InterPro" id="IPR005162">
    <property type="entry name" value="Retrotrans_gag_dom"/>
</dbReference>
<evidence type="ECO:0000256" key="1">
    <source>
        <dbReference type="SAM" id="Phobius"/>
    </source>
</evidence>
<reference evidence="3 4" key="1">
    <citation type="submission" date="2024-06" db="EMBL/GenBank/DDBJ databases">
        <title>A chromosome-level genome assembly of beet webworm, Loxostege sticticalis.</title>
        <authorList>
            <person name="Zhang Y."/>
        </authorList>
    </citation>
    <scope>NUCLEOTIDE SEQUENCE [LARGE SCALE GENOMIC DNA]</scope>
    <source>
        <strain evidence="3">AQ028</strain>
        <tissue evidence="3">Male pupae</tissue>
    </source>
</reference>
<feature type="transmembrane region" description="Helical" evidence="1">
    <location>
        <begin position="6"/>
        <end position="29"/>
    </location>
</feature>
<dbReference type="Pfam" id="PF03732">
    <property type="entry name" value="Retrotrans_gag"/>
    <property type="match status" value="1"/>
</dbReference>
<evidence type="ECO:0000313" key="3">
    <source>
        <dbReference type="EMBL" id="KAL0809519.1"/>
    </source>
</evidence>
<dbReference type="EMBL" id="JBEDNZ010000028">
    <property type="protein sequence ID" value="KAL0809519.1"/>
    <property type="molecule type" value="Genomic_DNA"/>
</dbReference>
<dbReference type="AlphaFoldDB" id="A0ABD0S8A2"/>
<organism evidence="3 4">
    <name type="scientific">Loxostege sticticalis</name>
    <name type="common">Beet webworm moth</name>
    <dbReference type="NCBI Taxonomy" id="481309"/>
    <lineage>
        <taxon>Eukaryota</taxon>
        <taxon>Metazoa</taxon>
        <taxon>Ecdysozoa</taxon>
        <taxon>Arthropoda</taxon>
        <taxon>Hexapoda</taxon>
        <taxon>Insecta</taxon>
        <taxon>Pterygota</taxon>
        <taxon>Neoptera</taxon>
        <taxon>Endopterygota</taxon>
        <taxon>Lepidoptera</taxon>
        <taxon>Glossata</taxon>
        <taxon>Ditrysia</taxon>
        <taxon>Pyraloidea</taxon>
        <taxon>Crambidae</taxon>
        <taxon>Pyraustinae</taxon>
        <taxon>Loxostege</taxon>
    </lineage>
</organism>
<feature type="domain" description="Retrotransposon gag" evidence="2">
    <location>
        <begin position="148"/>
        <end position="234"/>
    </location>
</feature>
<comment type="caution">
    <text evidence="3">The sequence shown here is derived from an EMBL/GenBank/DDBJ whole genome shotgun (WGS) entry which is preliminary data.</text>
</comment>
<accession>A0ABD0S8A2</accession>
<dbReference type="PANTHER" id="PTHR33223">
    <property type="entry name" value="CCHC-TYPE DOMAIN-CONTAINING PROTEIN"/>
    <property type="match status" value="1"/>
</dbReference>
<protein>
    <recommendedName>
        <fullName evidence="2">Retrotransposon gag domain-containing protein</fullName>
    </recommendedName>
</protein>
<dbReference type="PANTHER" id="PTHR33223:SF6">
    <property type="entry name" value="CCHC-TYPE DOMAIN-CONTAINING PROTEIN"/>
    <property type="match status" value="1"/>
</dbReference>